<dbReference type="OrthoDB" id="160645at2759"/>
<gene>
    <name evidence="2" type="ORF">MAPG_06050</name>
</gene>
<dbReference type="EMBL" id="GL876970">
    <property type="protein sequence ID" value="KLU87044.1"/>
    <property type="molecule type" value="Genomic_DNA"/>
</dbReference>
<organism evidence="3 4">
    <name type="scientific">Magnaporthiopsis poae (strain ATCC 64411 / 73-15)</name>
    <name type="common">Kentucky bluegrass fungus</name>
    <name type="synonym">Magnaporthe poae</name>
    <dbReference type="NCBI Taxonomy" id="644358"/>
    <lineage>
        <taxon>Eukaryota</taxon>
        <taxon>Fungi</taxon>
        <taxon>Dikarya</taxon>
        <taxon>Ascomycota</taxon>
        <taxon>Pezizomycotina</taxon>
        <taxon>Sordariomycetes</taxon>
        <taxon>Sordariomycetidae</taxon>
        <taxon>Magnaporthales</taxon>
        <taxon>Magnaporthaceae</taxon>
        <taxon>Magnaporthiopsis</taxon>
    </lineage>
</organism>
<feature type="region of interest" description="Disordered" evidence="1">
    <location>
        <begin position="112"/>
        <end position="175"/>
    </location>
</feature>
<reference evidence="2" key="1">
    <citation type="submission" date="2010-05" db="EMBL/GenBank/DDBJ databases">
        <title>The Genome Sequence of Magnaporthe poae strain ATCC 64411.</title>
        <authorList>
            <consortium name="The Broad Institute Genome Sequencing Platform"/>
            <consortium name="Broad Institute Genome Sequencing Center for Infectious Disease"/>
            <person name="Ma L.-J."/>
            <person name="Dead R."/>
            <person name="Young S."/>
            <person name="Zeng Q."/>
            <person name="Koehrsen M."/>
            <person name="Alvarado L."/>
            <person name="Berlin A."/>
            <person name="Chapman S.B."/>
            <person name="Chen Z."/>
            <person name="Freedman E."/>
            <person name="Gellesch M."/>
            <person name="Goldberg J."/>
            <person name="Griggs A."/>
            <person name="Gujja S."/>
            <person name="Heilman E.R."/>
            <person name="Heiman D."/>
            <person name="Hepburn T."/>
            <person name="Howarth C."/>
            <person name="Jen D."/>
            <person name="Larson L."/>
            <person name="Mehta T."/>
            <person name="Neiman D."/>
            <person name="Pearson M."/>
            <person name="Roberts A."/>
            <person name="Saif S."/>
            <person name="Shea T."/>
            <person name="Shenoy N."/>
            <person name="Sisk P."/>
            <person name="Stolte C."/>
            <person name="Sykes S."/>
            <person name="Walk T."/>
            <person name="White J."/>
            <person name="Yandava C."/>
            <person name="Haas B."/>
            <person name="Nusbaum C."/>
            <person name="Birren B."/>
        </authorList>
    </citation>
    <scope>NUCLEOTIDE SEQUENCE</scope>
    <source>
        <strain evidence="2">ATCC 64411</strain>
    </source>
</reference>
<dbReference type="AlphaFoldDB" id="A0A0C4E106"/>
<evidence type="ECO:0000313" key="4">
    <source>
        <dbReference type="Proteomes" id="UP000011715"/>
    </source>
</evidence>
<evidence type="ECO:0000313" key="2">
    <source>
        <dbReference type="EMBL" id="KLU87044.1"/>
    </source>
</evidence>
<evidence type="ECO:0000313" key="3">
    <source>
        <dbReference type="EnsemblFungi" id="MAPG_06050T0"/>
    </source>
</evidence>
<sequence length="432" mass="44936">MYATTEIIISAELGLPIGIKLGIAVPGFKLDGGIVNEPSIKATAQVAASVGLTPANTFSAGFKETDGCTGICTQISWRNVLFFEFAGKVIGKPLHDTGDKILARGCISLPGHPDAGSGSENGPSSGSEENAGSGSGSEENFDAGTGSGSGTDTPNIEPGSGSESSGSGDDANLDKRSTAFPQLRRAATTQFSNATAAPSNGTIKDLTSSVKSNATTLTYSPTSLPNMPYNTSDGYEYSLLTVQDGSMIFIACGNGAVYAVDPTAADVEHCIELWATYEDIVVADGATRLLHYYANTMSAVGVSRLVVGDEADIPRQAVPLALSPDDLNAEDGYYYLAVDPDYSVFYPVMCGYADGNSPRLFVAADPVKGVEMLESPDVGYSVTGGKVSKCYAMQLVMGEFEGEGNSFDKYVDHGGADKYPFDLDETEGGGDE</sequence>
<feature type="compositionally biased region" description="Low complexity" evidence="1">
    <location>
        <begin position="116"/>
        <end position="138"/>
    </location>
</feature>
<accession>A0A0C4E106</accession>
<evidence type="ECO:0000256" key="1">
    <source>
        <dbReference type="SAM" id="MobiDB-lite"/>
    </source>
</evidence>
<name>A0A0C4E106_MAGP6</name>
<reference evidence="3" key="4">
    <citation type="journal article" date="2015" name="G3 (Bethesda)">
        <title>Genome sequences of three phytopathogenic species of the Magnaporthaceae family of fungi.</title>
        <authorList>
            <person name="Okagaki L.H."/>
            <person name="Nunes C.C."/>
            <person name="Sailsbery J."/>
            <person name="Clay B."/>
            <person name="Brown D."/>
            <person name="John T."/>
            <person name="Oh Y."/>
            <person name="Young N."/>
            <person name="Fitzgerald M."/>
            <person name="Haas B.J."/>
            <person name="Zeng Q."/>
            <person name="Young S."/>
            <person name="Adiconis X."/>
            <person name="Fan L."/>
            <person name="Levin J.Z."/>
            <person name="Mitchell T.K."/>
            <person name="Okubara P.A."/>
            <person name="Farman M.L."/>
            <person name="Kohn L.M."/>
            <person name="Birren B."/>
            <person name="Ma L.-J."/>
            <person name="Dean R.A."/>
        </authorList>
    </citation>
    <scope>NUCLEOTIDE SEQUENCE</scope>
    <source>
        <strain evidence="3">ATCC 64411 / 73-15</strain>
    </source>
</reference>
<dbReference type="Proteomes" id="UP000011715">
    <property type="component" value="Unassembled WGS sequence"/>
</dbReference>
<dbReference type="VEuPathDB" id="FungiDB:MAPG_06050"/>
<reference evidence="3" key="5">
    <citation type="submission" date="2015-06" db="UniProtKB">
        <authorList>
            <consortium name="EnsemblFungi"/>
        </authorList>
    </citation>
    <scope>IDENTIFICATION</scope>
    <source>
        <strain evidence="3">ATCC 64411</strain>
    </source>
</reference>
<protein>
    <submittedName>
        <fullName evidence="2 3">Uncharacterized protein</fullName>
    </submittedName>
</protein>
<feature type="compositionally biased region" description="Low complexity" evidence="1">
    <location>
        <begin position="159"/>
        <end position="168"/>
    </location>
</feature>
<keyword evidence="4" id="KW-1185">Reference proteome</keyword>
<dbReference type="EMBL" id="ADBL01001449">
    <property type="status" value="NOT_ANNOTATED_CDS"/>
    <property type="molecule type" value="Genomic_DNA"/>
</dbReference>
<reference evidence="4" key="2">
    <citation type="submission" date="2010-05" db="EMBL/GenBank/DDBJ databases">
        <title>The genome sequence of Magnaporthe poae strain ATCC 64411.</title>
        <authorList>
            <person name="Ma L.-J."/>
            <person name="Dead R."/>
            <person name="Young S."/>
            <person name="Zeng Q."/>
            <person name="Koehrsen M."/>
            <person name="Alvarado L."/>
            <person name="Berlin A."/>
            <person name="Chapman S.B."/>
            <person name="Chen Z."/>
            <person name="Freedman E."/>
            <person name="Gellesch M."/>
            <person name="Goldberg J."/>
            <person name="Griggs A."/>
            <person name="Gujja S."/>
            <person name="Heilman E.R."/>
            <person name="Heiman D."/>
            <person name="Hepburn T."/>
            <person name="Howarth C."/>
            <person name="Jen D."/>
            <person name="Larson L."/>
            <person name="Mehta T."/>
            <person name="Neiman D."/>
            <person name="Pearson M."/>
            <person name="Roberts A."/>
            <person name="Saif S."/>
            <person name="Shea T."/>
            <person name="Shenoy N."/>
            <person name="Sisk P."/>
            <person name="Stolte C."/>
            <person name="Sykes S."/>
            <person name="Walk T."/>
            <person name="White J."/>
            <person name="Yandava C."/>
            <person name="Haas B."/>
            <person name="Nusbaum C."/>
            <person name="Birren B."/>
        </authorList>
    </citation>
    <scope>NUCLEOTIDE SEQUENCE [LARGE SCALE GENOMIC DNA]</scope>
    <source>
        <strain evidence="4">ATCC 64411 / 73-15</strain>
    </source>
</reference>
<proteinExistence type="predicted"/>
<dbReference type="STRING" id="644358.A0A0C4E106"/>
<reference evidence="2" key="3">
    <citation type="submission" date="2011-03" db="EMBL/GenBank/DDBJ databases">
        <title>Annotation of Magnaporthe poae ATCC 64411.</title>
        <authorList>
            <person name="Ma L.-J."/>
            <person name="Dead R."/>
            <person name="Young S.K."/>
            <person name="Zeng Q."/>
            <person name="Gargeya S."/>
            <person name="Fitzgerald M."/>
            <person name="Haas B."/>
            <person name="Abouelleil A."/>
            <person name="Alvarado L."/>
            <person name="Arachchi H.M."/>
            <person name="Berlin A."/>
            <person name="Brown A."/>
            <person name="Chapman S.B."/>
            <person name="Chen Z."/>
            <person name="Dunbar C."/>
            <person name="Freedman E."/>
            <person name="Gearin G."/>
            <person name="Gellesch M."/>
            <person name="Goldberg J."/>
            <person name="Griggs A."/>
            <person name="Gujja S."/>
            <person name="Heiman D."/>
            <person name="Howarth C."/>
            <person name="Larson L."/>
            <person name="Lui A."/>
            <person name="MacDonald P.J.P."/>
            <person name="Mehta T."/>
            <person name="Montmayeur A."/>
            <person name="Murphy C."/>
            <person name="Neiman D."/>
            <person name="Pearson M."/>
            <person name="Priest M."/>
            <person name="Roberts A."/>
            <person name="Saif S."/>
            <person name="Shea T."/>
            <person name="Shenoy N."/>
            <person name="Sisk P."/>
            <person name="Stolte C."/>
            <person name="Sykes S."/>
            <person name="Yandava C."/>
            <person name="Wortman J."/>
            <person name="Nusbaum C."/>
            <person name="Birren B."/>
        </authorList>
    </citation>
    <scope>NUCLEOTIDE SEQUENCE</scope>
    <source>
        <strain evidence="2">ATCC 64411</strain>
    </source>
</reference>
<dbReference type="eggNOG" id="ENOG502SHMP">
    <property type="taxonomic scope" value="Eukaryota"/>
</dbReference>
<dbReference type="EnsemblFungi" id="MAPG_06050T0">
    <property type="protein sequence ID" value="MAPG_06050T0"/>
    <property type="gene ID" value="MAPG_06050"/>
</dbReference>